<evidence type="ECO:0000313" key="4">
    <source>
        <dbReference type="Proteomes" id="UP001274896"/>
    </source>
</evidence>
<feature type="compositionally biased region" description="Low complexity" evidence="1">
    <location>
        <begin position="89"/>
        <end position="104"/>
    </location>
</feature>
<feature type="compositionally biased region" description="Basic and acidic residues" evidence="1">
    <location>
        <begin position="33"/>
        <end position="43"/>
    </location>
</feature>
<feature type="chain" id="PRO_5041926247" evidence="2">
    <location>
        <begin position="25"/>
        <end position="201"/>
    </location>
</feature>
<feature type="signal peptide" evidence="2">
    <location>
        <begin position="1"/>
        <end position="24"/>
    </location>
</feature>
<dbReference type="Proteomes" id="UP001274896">
    <property type="component" value="Unassembled WGS sequence"/>
</dbReference>
<proteinExistence type="predicted"/>
<evidence type="ECO:0000256" key="2">
    <source>
        <dbReference type="SAM" id="SignalP"/>
    </source>
</evidence>
<dbReference type="AlphaFoldDB" id="A0AAE0UTB7"/>
<evidence type="ECO:0000313" key="3">
    <source>
        <dbReference type="EMBL" id="KAK3519535.1"/>
    </source>
</evidence>
<evidence type="ECO:0000256" key="1">
    <source>
        <dbReference type="SAM" id="MobiDB-lite"/>
    </source>
</evidence>
<organism evidence="3 4">
    <name type="scientific">Hemibagrus guttatus</name>
    <dbReference type="NCBI Taxonomy" id="175788"/>
    <lineage>
        <taxon>Eukaryota</taxon>
        <taxon>Metazoa</taxon>
        <taxon>Chordata</taxon>
        <taxon>Craniata</taxon>
        <taxon>Vertebrata</taxon>
        <taxon>Euteleostomi</taxon>
        <taxon>Actinopterygii</taxon>
        <taxon>Neopterygii</taxon>
        <taxon>Teleostei</taxon>
        <taxon>Ostariophysi</taxon>
        <taxon>Siluriformes</taxon>
        <taxon>Bagridae</taxon>
        <taxon>Hemibagrus</taxon>
    </lineage>
</organism>
<keyword evidence="4" id="KW-1185">Reference proteome</keyword>
<comment type="caution">
    <text evidence="3">The sequence shown here is derived from an EMBL/GenBank/DDBJ whole genome shotgun (WGS) entry which is preliminary data.</text>
</comment>
<feature type="region of interest" description="Disordered" evidence="1">
    <location>
        <begin position="33"/>
        <end position="105"/>
    </location>
</feature>
<feature type="compositionally biased region" description="Polar residues" evidence="1">
    <location>
        <begin position="76"/>
        <end position="88"/>
    </location>
</feature>
<reference evidence="3" key="1">
    <citation type="submission" date="2023-06" db="EMBL/GenBank/DDBJ databases">
        <title>Male Hemibagrus guttatus genome.</title>
        <authorList>
            <person name="Bian C."/>
        </authorList>
    </citation>
    <scope>NUCLEOTIDE SEQUENCE</scope>
    <source>
        <strain evidence="3">Male_cb2023</strain>
        <tissue evidence="3">Muscle</tissue>
    </source>
</reference>
<dbReference type="EMBL" id="JAUCMX010000017">
    <property type="protein sequence ID" value="KAK3519535.1"/>
    <property type="molecule type" value="Genomic_DNA"/>
</dbReference>
<protein>
    <submittedName>
        <fullName evidence="3">Uncharacterized protein</fullName>
    </submittedName>
</protein>
<feature type="compositionally biased region" description="Low complexity" evidence="1">
    <location>
        <begin position="44"/>
        <end position="64"/>
    </location>
</feature>
<accession>A0AAE0UTB7</accession>
<gene>
    <name evidence="3" type="ORF">QTP70_034779</name>
</gene>
<keyword evidence="2" id="KW-0732">Signal</keyword>
<sequence>MKLVARGAVLCFLVLLSLMWEYECDDKHAEVSERRREQEKAEEQNQQQTQTFTEGEEQNGQNENPDPQADSHRINGTETLGNETSHSVTSAAKPKTSTPPTVKPILPVQTGVKAQEEEQSSGMSIFFSLLVIGRVPQSFLTVHMTINTLNLECLGVPNKVDGICIILVHLLIRFKLHFLPESVAVVSLVSCDFADTQNPVL</sequence>
<name>A0AAE0UTB7_9TELE</name>